<reference evidence="3" key="1">
    <citation type="journal article" date="2008" name="Nature">
        <title>The amphioxus genome and the evolution of the chordate karyotype.</title>
        <authorList>
            <consortium name="US DOE Joint Genome Institute (JGI-PGF)"/>
            <person name="Putnam N.H."/>
            <person name="Butts T."/>
            <person name="Ferrier D.E.K."/>
            <person name="Furlong R.F."/>
            <person name="Hellsten U."/>
            <person name="Kawashima T."/>
            <person name="Robinson-Rechavi M."/>
            <person name="Shoguchi E."/>
            <person name="Terry A."/>
            <person name="Yu J.-K."/>
            <person name="Benito-Gutierrez E.L."/>
            <person name="Dubchak I."/>
            <person name="Garcia-Fernandez J."/>
            <person name="Gibson-Brown J.J."/>
            <person name="Grigoriev I.V."/>
            <person name="Horton A.C."/>
            <person name="de Jong P.J."/>
            <person name="Jurka J."/>
            <person name="Kapitonov V.V."/>
            <person name="Kohara Y."/>
            <person name="Kuroki Y."/>
            <person name="Lindquist E."/>
            <person name="Lucas S."/>
            <person name="Osoegawa K."/>
            <person name="Pennacchio L.A."/>
            <person name="Salamov A.A."/>
            <person name="Satou Y."/>
            <person name="Sauka-Spengler T."/>
            <person name="Schmutz J."/>
            <person name="Shin-I T."/>
            <person name="Toyoda A."/>
            <person name="Bronner-Fraser M."/>
            <person name="Fujiyama A."/>
            <person name="Holland L.Z."/>
            <person name="Holland P.W.H."/>
            <person name="Satoh N."/>
            <person name="Rokhsar D.S."/>
        </authorList>
    </citation>
    <scope>NUCLEOTIDE SEQUENCE [LARGE SCALE GENOMIC DNA]</scope>
    <source>
        <strain evidence="3">S238N-H82</strain>
        <tissue evidence="3">Testes</tissue>
    </source>
</reference>
<organism>
    <name type="scientific">Branchiostoma floridae</name>
    <name type="common">Florida lancelet</name>
    <name type="synonym">Amphioxus</name>
    <dbReference type="NCBI Taxonomy" id="7739"/>
    <lineage>
        <taxon>Eukaryota</taxon>
        <taxon>Metazoa</taxon>
        <taxon>Chordata</taxon>
        <taxon>Cephalochordata</taxon>
        <taxon>Leptocardii</taxon>
        <taxon>Amphioxiformes</taxon>
        <taxon>Branchiostomatidae</taxon>
        <taxon>Branchiostoma</taxon>
    </lineage>
</organism>
<proteinExistence type="predicted"/>
<accession>C3Y3X7</accession>
<protein>
    <submittedName>
        <fullName evidence="3">Uncharacterized protein</fullName>
    </submittedName>
</protein>
<name>C3Y3X7_BRAFL</name>
<evidence type="ECO:0000313" key="3">
    <source>
        <dbReference type="EMBL" id="EEN65003.1"/>
    </source>
</evidence>
<dbReference type="InParanoid" id="C3Y3X7"/>
<evidence type="ECO:0000256" key="1">
    <source>
        <dbReference type="SAM" id="MobiDB-lite"/>
    </source>
</evidence>
<evidence type="ECO:0000256" key="2">
    <source>
        <dbReference type="SAM" id="SignalP"/>
    </source>
</evidence>
<sequence>MSRMLAVLLAVLVTTAATTNPSPHRLARRSAPSEDEVRLQRRANLMALLEDDDNGASEATDTPVPGLSLTEEEADALVKCLVDPVGGLRGPLHTGGGFHRPRSGRGERGDREKKALDLSSLAQSLRTMGSRKAGIILRFGKRDEDEGENTSLAANI</sequence>
<feature type="compositionally biased region" description="Basic and acidic residues" evidence="1">
    <location>
        <begin position="104"/>
        <end position="113"/>
    </location>
</feature>
<gene>
    <name evidence="3" type="ORF">BRAFLDRAFT_84799</name>
</gene>
<keyword evidence="2" id="KW-0732">Signal</keyword>
<feature type="chain" id="PRO_5002934667" evidence="2">
    <location>
        <begin position="19"/>
        <end position="156"/>
    </location>
</feature>
<feature type="signal peptide" evidence="2">
    <location>
        <begin position="1"/>
        <end position="18"/>
    </location>
</feature>
<feature type="region of interest" description="Disordered" evidence="1">
    <location>
        <begin position="90"/>
        <end position="113"/>
    </location>
</feature>
<dbReference type="AlphaFoldDB" id="C3Y3X7"/>
<dbReference type="EMBL" id="GG666484">
    <property type="protein sequence ID" value="EEN65003.1"/>
    <property type="molecule type" value="Genomic_DNA"/>
</dbReference>